<dbReference type="GO" id="GO:0016787">
    <property type="term" value="F:hydrolase activity"/>
    <property type="evidence" value="ECO:0007669"/>
    <property type="project" value="UniProtKB-KW"/>
</dbReference>
<dbReference type="InterPro" id="IPR013551">
    <property type="entry name" value="YicC-like_C"/>
</dbReference>
<comment type="cofactor">
    <cofactor evidence="1">
        <name>a divalent metal cation</name>
        <dbReference type="ChEBI" id="CHEBI:60240"/>
    </cofactor>
</comment>
<dbReference type="Pfam" id="PF03755">
    <property type="entry name" value="YicC-like_N"/>
    <property type="match status" value="1"/>
</dbReference>
<proteinExistence type="inferred from homology"/>
<dbReference type="PANTHER" id="PTHR30636:SF3">
    <property type="entry name" value="UPF0701 PROTEIN YICC"/>
    <property type="match status" value="1"/>
</dbReference>
<evidence type="ECO:0000256" key="4">
    <source>
        <dbReference type="ARBA" id="ARBA00022801"/>
    </source>
</evidence>
<keyword evidence="4" id="KW-0378">Hydrolase</keyword>
<evidence type="ECO:0000313" key="9">
    <source>
        <dbReference type="Proteomes" id="UP000001283"/>
    </source>
</evidence>
<evidence type="ECO:0000256" key="3">
    <source>
        <dbReference type="ARBA" id="ARBA00022759"/>
    </source>
</evidence>
<dbReference type="PANTHER" id="PTHR30636">
    <property type="entry name" value="UPF0701 PROTEIN YICC"/>
    <property type="match status" value="1"/>
</dbReference>
<keyword evidence="2" id="KW-0540">Nuclease</keyword>
<feature type="domain" description="Endoribonuclease YicC-like N-terminal" evidence="6">
    <location>
        <begin position="7"/>
        <end position="161"/>
    </location>
</feature>
<dbReference type="AlphaFoldDB" id="A0A8D3WXC9"/>
<evidence type="ECO:0000256" key="5">
    <source>
        <dbReference type="ARBA" id="ARBA00035648"/>
    </source>
</evidence>
<name>A0A8D3WXC9_PRIMW</name>
<keyword evidence="3" id="KW-0255">Endonuclease</keyword>
<dbReference type="InterPro" id="IPR005229">
    <property type="entry name" value="YicC/YloC-like"/>
</dbReference>
<dbReference type="KEGG" id="bmh:BMWSH_0983"/>
<evidence type="ECO:0000256" key="1">
    <source>
        <dbReference type="ARBA" id="ARBA00001968"/>
    </source>
</evidence>
<organism evidence="8 9">
    <name type="scientific">Priestia megaterium (strain WSH-002)</name>
    <name type="common">Bacillus megaterium</name>
    <dbReference type="NCBI Taxonomy" id="1006007"/>
    <lineage>
        <taxon>Bacteria</taxon>
        <taxon>Bacillati</taxon>
        <taxon>Bacillota</taxon>
        <taxon>Bacilli</taxon>
        <taxon>Bacillales</taxon>
        <taxon>Bacillaceae</taxon>
        <taxon>Priestia</taxon>
    </lineage>
</organism>
<dbReference type="GO" id="GO:0004521">
    <property type="term" value="F:RNA endonuclease activity"/>
    <property type="evidence" value="ECO:0007669"/>
    <property type="project" value="InterPro"/>
</dbReference>
<evidence type="ECO:0000259" key="7">
    <source>
        <dbReference type="Pfam" id="PF08340"/>
    </source>
</evidence>
<reference evidence="8 9" key="1">
    <citation type="journal article" date="2011" name="J. Bacteriol.">
        <title>Complete genome sequence of the industrial strain Bacillus megaterium WSH-002.</title>
        <authorList>
            <person name="Liu L."/>
            <person name="Li Y."/>
            <person name="Zhang J."/>
            <person name="Zou W."/>
            <person name="Zhou Z."/>
            <person name="Liu J."/>
            <person name="Li X."/>
            <person name="Wang L."/>
            <person name="Chen J."/>
        </authorList>
    </citation>
    <scope>NUCLEOTIDE SEQUENCE [LARGE SCALE GENOMIC DNA]</scope>
    <source>
        <strain evidence="8 9">WSH-002</strain>
    </source>
</reference>
<sequence>MDVMIMIKSMTGFGRGKAEVENRSVTVEMKSVNHRFCEIVIRMPRQLIEIEDKIKKIVQTYIKRGRVEVFVTISGEEMAKKKLQTDWQLLDEYMNALQQVKEKHGLSQSVQIQDILHMPEVMTTYEEEADQTSIHGAIFEAVEAAVHQLVDMRKREGSELYHDLMGYLQDIQDIREKITQLAPEVAEQYRERIKRKLSDYLEGTFDEQRVLTEVAIFAEKADISEELTRIQSHVSQFIQALNTPDSVGRKLDFLVQELNREMNTIGAKANNGTIAQYVISMKAQLERIKEQVQNIE</sequence>
<dbReference type="Proteomes" id="UP000001283">
    <property type="component" value="Chromosome"/>
</dbReference>
<dbReference type="Pfam" id="PF08340">
    <property type="entry name" value="YicC-like_C"/>
    <property type="match status" value="1"/>
</dbReference>
<feature type="domain" description="Endoribonuclease YicC-like C-terminal" evidence="7">
    <location>
        <begin position="178"/>
        <end position="296"/>
    </location>
</feature>
<gene>
    <name evidence="8" type="ORF">BMWSH_0983</name>
</gene>
<comment type="similarity">
    <text evidence="5">Belongs to the YicC/YloC family.</text>
</comment>
<accession>A0A8D3WXC9</accession>
<evidence type="ECO:0000256" key="2">
    <source>
        <dbReference type="ARBA" id="ARBA00022722"/>
    </source>
</evidence>
<protein>
    <submittedName>
        <fullName evidence="8">Uncharacterized stress-induced protein</fullName>
    </submittedName>
</protein>
<evidence type="ECO:0000259" key="6">
    <source>
        <dbReference type="Pfam" id="PF03755"/>
    </source>
</evidence>
<evidence type="ECO:0000313" key="8">
    <source>
        <dbReference type="EMBL" id="AEN87867.1"/>
    </source>
</evidence>
<dbReference type="NCBIfam" id="TIGR00255">
    <property type="entry name" value="YicC/YloC family endoribonuclease"/>
    <property type="match status" value="1"/>
</dbReference>
<dbReference type="EMBL" id="CP003017">
    <property type="protein sequence ID" value="AEN87867.1"/>
    <property type="molecule type" value="Genomic_DNA"/>
</dbReference>
<dbReference type="InterPro" id="IPR013527">
    <property type="entry name" value="YicC-like_N"/>
</dbReference>